<dbReference type="AlphaFoldDB" id="A0A147BUL1"/>
<reference evidence="1" key="1">
    <citation type="journal article" date="2018" name="PLoS Negl. Trop. Dis.">
        <title>Sialome diversity of ticks revealed by RNAseq of single tick salivary glands.</title>
        <authorList>
            <person name="Perner J."/>
            <person name="Kropackova S."/>
            <person name="Kopacek P."/>
            <person name="Ribeiro J.M."/>
        </authorList>
    </citation>
    <scope>NUCLEOTIDE SEQUENCE</scope>
    <source>
        <strain evidence="1">Siblings of single egg batch collected in Ceske Budejovice</strain>
        <tissue evidence="1">Salivary glands</tissue>
    </source>
</reference>
<protein>
    <submittedName>
        <fullName evidence="1">Putative secreted protein</fullName>
    </submittedName>
</protein>
<organism evidence="1">
    <name type="scientific">Ixodes ricinus</name>
    <name type="common">Common tick</name>
    <name type="synonym">Acarus ricinus</name>
    <dbReference type="NCBI Taxonomy" id="34613"/>
    <lineage>
        <taxon>Eukaryota</taxon>
        <taxon>Metazoa</taxon>
        <taxon>Ecdysozoa</taxon>
        <taxon>Arthropoda</taxon>
        <taxon>Chelicerata</taxon>
        <taxon>Arachnida</taxon>
        <taxon>Acari</taxon>
        <taxon>Parasitiformes</taxon>
        <taxon>Ixodida</taxon>
        <taxon>Ixodoidea</taxon>
        <taxon>Ixodidae</taxon>
        <taxon>Ixodinae</taxon>
        <taxon>Ixodes</taxon>
    </lineage>
</organism>
<proteinExistence type="predicted"/>
<dbReference type="EMBL" id="GEGO01000983">
    <property type="protein sequence ID" value="JAR94421.1"/>
    <property type="molecule type" value="Transcribed_RNA"/>
</dbReference>
<name>A0A147BUL1_IXORI</name>
<accession>A0A147BUL1</accession>
<sequence>MVSFFRFFFFFLVCFVGRSLFVWKAVYRNFSCCSNLHCLTIWQICVLCCQGNEYVVCNDTCFLSLVFGLYL</sequence>
<evidence type="ECO:0000313" key="1">
    <source>
        <dbReference type="EMBL" id="JAR94421.1"/>
    </source>
</evidence>